<evidence type="ECO:0000256" key="1">
    <source>
        <dbReference type="ARBA" id="ARBA00004496"/>
    </source>
</evidence>
<dbReference type="InterPro" id="IPR044063">
    <property type="entry name" value="ZF_RING_GID"/>
</dbReference>
<dbReference type="PROSITE" id="PS50897">
    <property type="entry name" value="CTLH"/>
    <property type="match status" value="1"/>
</dbReference>
<dbReference type="PROSITE" id="PS51867">
    <property type="entry name" value="ZF_RING_GID"/>
    <property type="match status" value="1"/>
</dbReference>
<dbReference type="InterPro" id="IPR024964">
    <property type="entry name" value="CTLH/CRA"/>
</dbReference>
<dbReference type="InterPro" id="IPR001841">
    <property type="entry name" value="Znf_RING"/>
</dbReference>
<dbReference type="InterPro" id="IPR037683">
    <property type="entry name" value="Rmd5_dRing"/>
</dbReference>
<comment type="caution">
    <text evidence="12">The sequence shown here is derived from an EMBL/GenBank/DDBJ whole genome shotgun (WGS) entry which is preliminary data.</text>
</comment>
<dbReference type="InterPro" id="IPR006595">
    <property type="entry name" value="CTLH_C"/>
</dbReference>
<dbReference type="GO" id="GO:0043161">
    <property type="term" value="P:proteasome-mediated ubiquitin-dependent protein catabolic process"/>
    <property type="evidence" value="ECO:0007669"/>
    <property type="project" value="InterPro"/>
</dbReference>
<dbReference type="PANTHER" id="PTHR12170:SF3">
    <property type="entry name" value="GH10162P"/>
    <property type="match status" value="1"/>
</dbReference>
<dbReference type="Pfam" id="PF10607">
    <property type="entry name" value="CTLH"/>
    <property type="match status" value="1"/>
</dbReference>
<dbReference type="Pfam" id="PF13445">
    <property type="entry name" value="zf-RING_UBOX"/>
    <property type="match status" value="1"/>
</dbReference>
<keyword evidence="3" id="KW-0479">Metal-binding</keyword>
<dbReference type="GO" id="GO:0005634">
    <property type="term" value="C:nucleus"/>
    <property type="evidence" value="ECO:0007669"/>
    <property type="project" value="TreeGrafter"/>
</dbReference>
<dbReference type="AlphaFoldDB" id="A0A1U7LPR5"/>
<evidence type="ECO:0000256" key="4">
    <source>
        <dbReference type="ARBA" id="ARBA00022771"/>
    </source>
</evidence>
<comment type="subcellular location">
    <subcellularLocation>
        <location evidence="1">Cytoplasm</location>
    </subcellularLocation>
</comment>
<evidence type="ECO:0000256" key="3">
    <source>
        <dbReference type="ARBA" id="ARBA00022723"/>
    </source>
</evidence>
<keyword evidence="4 9" id="KW-0863">Zinc-finger</keyword>
<dbReference type="InterPro" id="IPR013144">
    <property type="entry name" value="CRA_dom"/>
</dbReference>
<evidence type="ECO:0000313" key="13">
    <source>
        <dbReference type="Proteomes" id="UP000186594"/>
    </source>
</evidence>
<proteinExistence type="inferred from homology"/>
<dbReference type="GO" id="GO:0061630">
    <property type="term" value="F:ubiquitin protein ligase activity"/>
    <property type="evidence" value="ECO:0007669"/>
    <property type="project" value="InterPro"/>
</dbReference>
<evidence type="ECO:0000256" key="2">
    <source>
        <dbReference type="ARBA" id="ARBA00022490"/>
    </source>
</evidence>
<evidence type="ECO:0000313" key="12">
    <source>
        <dbReference type="EMBL" id="OLL24618.1"/>
    </source>
</evidence>
<keyword evidence="13" id="KW-1185">Reference proteome</keyword>
<evidence type="ECO:0000259" key="11">
    <source>
        <dbReference type="PROSITE" id="PS51867"/>
    </source>
</evidence>
<dbReference type="GO" id="GO:0005737">
    <property type="term" value="C:cytoplasm"/>
    <property type="evidence" value="ECO:0007669"/>
    <property type="project" value="UniProtKB-SubCell"/>
</dbReference>
<reference evidence="12 13" key="1">
    <citation type="submission" date="2016-04" db="EMBL/GenBank/DDBJ databases">
        <title>Evolutionary innovation and constraint leading to complex multicellularity in the Ascomycota.</title>
        <authorList>
            <person name="Cisse O."/>
            <person name="Nguyen A."/>
            <person name="Hewitt D.A."/>
            <person name="Jedd G."/>
            <person name="Stajich J.E."/>
        </authorList>
    </citation>
    <scope>NUCLEOTIDE SEQUENCE [LARGE SCALE GENOMIC DNA]</scope>
    <source>
        <strain evidence="12 13">DAH-3</strain>
    </source>
</reference>
<dbReference type="InterPro" id="IPR045098">
    <property type="entry name" value="Fyv10_fam"/>
</dbReference>
<dbReference type="SMART" id="SM00184">
    <property type="entry name" value="RING"/>
    <property type="match status" value="1"/>
</dbReference>
<dbReference type="SMART" id="SM00668">
    <property type="entry name" value="CTLH"/>
    <property type="match status" value="1"/>
</dbReference>
<evidence type="ECO:0000256" key="8">
    <source>
        <dbReference type="ARBA" id="ARBA00080744"/>
    </source>
</evidence>
<dbReference type="InterPro" id="IPR013083">
    <property type="entry name" value="Znf_RING/FYVE/PHD"/>
</dbReference>
<protein>
    <recommendedName>
        <fullName evidence="8">GID complex catalytic subunit 2</fullName>
    </recommendedName>
    <alternativeName>
        <fullName evidence="7">Glucose-induced degradation protein 2</fullName>
    </alternativeName>
</protein>
<dbReference type="PROSITE" id="PS50896">
    <property type="entry name" value="LISH"/>
    <property type="match status" value="1"/>
</dbReference>
<dbReference type="SMART" id="SM00757">
    <property type="entry name" value="CRA"/>
    <property type="match status" value="1"/>
</dbReference>
<keyword evidence="5" id="KW-0862">Zinc</keyword>
<dbReference type="InterPro" id="IPR027370">
    <property type="entry name" value="Znf-RING_euk"/>
</dbReference>
<dbReference type="CDD" id="cd16652">
    <property type="entry name" value="dRING_Rmd5p-like"/>
    <property type="match status" value="1"/>
</dbReference>
<feature type="domain" description="CTLH" evidence="10">
    <location>
        <begin position="154"/>
        <end position="211"/>
    </location>
</feature>
<comment type="similarity">
    <text evidence="6">Belongs to the RMD5/GID2 family.</text>
</comment>
<keyword evidence="2" id="KW-0963">Cytoplasm</keyword>
<name>A0A1U7LPR5_NEOID</name>
<evidence type="ECO:0000256" key="7">
    <source>
        <dbReference type="ARBA" id="ARBA00075398"/>
    </source>
</evidence>
<evidence type="ECO:0000259" key="10">
    <source>
        <dbReference type="PROSITE" id="PS50897"/>
    </source>
</evidence>
<dbReference type="Gene3D" id="3.30.40.10">
    <property type="entry name" value="Zinc/RING finger domain, C3HC4 (zinc finger)"/>
    <property type="match status" value="1"/>
</dbReference>
<dbReference type="FunFam" id="3.30.40.10:FF:000143">
    <property type="entry name" value="Regulator of gluconeogenesis Rmd5"/>
    <property type="match status" value="1"/>
</dbReference>
<gene>
    <name evidence="12" type="ORF">NEOLI_005026</name>
</gene>
<dbReference type="GO" id="GO:0034657">
    <property type="term" value="C:GID complex"/>
    <property type="evidence" value="ECO:0007669"/>
    <property type="project" value="TreeGrafter"/>
</dbReference>
<accession>A0A1U7LPR5</accession>
<organism evidence="12 13">
    <name type="scientific">Neolecta irregularis (strain DAH-3)</name>
    <dbReference type="NCBI Taxonomy" id="1198029"/>
    <lineage>
        <taxon>Eukaryota</taxon>
        <taxon>Fungi</taxon>
        <taxon>Dikarya</taxon>
        <taxon>Ascomycota</taxon>
        <taxon>Taphrinomycotina</taxon>
        <taxon>Neolectales</taxon>
        <taxon>Neolectaceae</taxon>
        <taxon>Neolecta</taxon>
    </lineage>
</organism>
<dbReference type="GO" id="GO:0008270">
    <property type="term" value="F:zinc ion binding"/>
    <property type="evidence" value="ECO:0007669"/>
    <property type="project" value="UniProtKB-KW"/>
</dbReference>
<evidence type="ECO:0000256" key="9">
    <source>
        <dbReference type="PROSITE-ProRule" id="PRU01215"/>
    </source>
</evidence>
<dbReference type="Proteomes" id="UP000186594">
    <property type="component" value="Unassembled WGS sequence"/>
</dbReference>
<sequence length="391" mass="44190">MTTPSSLSTLASHCDQLRRRYDPAPAISRIDALLALLAQSRDALSLSVSPIPFLRQQAAVQLAALKNDQQDLYNRLTKYGKAIDKVFQTTLSRLFSPNFKADLSRASLPHPFHGNEPLVHYSIALHLIRQGLPDIAVIFMQEANISPPEDLMNEFSQREQILSSLRSGHLDPAIHWCSQNRKFLQSRGSSLEFDLHQLQFLKLFKNDPQAAYDYAYSTFSSFATRYLPQIQRLACSFLYASDISSSPYADLFSGDDGLHIVESEFASEFCARLGMNPEDPLNVIITAGAISIPILLKVTSIMKEKKNEWTSQGELPVETPLPPNFYYHRIFTCPVNKEQATEENPPMMLPCGHIYCRTSLQRMSKGLDSKIKCAYCPNMYPFKDAIQVWFP</sequence>
<dbReference type="InterPro" id="IPR006594">
    <property type="entry name" value="LisH"/>
</dbReference>
<dbReference type="OrthoDB" id="1933281at2759"/>
<evidence type="ECO:0000256" key="5">
    <source>
        <dbReference type="ARBA" id="ARBA00022833"/>
    </source>
</evidence>
<dbReference type="PANTHER" id="PTHR12170">
    <property type="entry name" value="MACROPHAGE ERYTHROBLAST ATTACHER-RELATED"/>
    <property type="match status" value="1"/>
</dbReference>
<dbReference type="EMBL" id="LXFE01000707">
    <property type="protein sequence ID" value="OLL24618.1"/>
    <property type="molecule type" value="Genomic_DNA"/>
</dbReference>
<feature type="zinc finger region" description="RING-Gid-type" evidence="9">
    <location>
        <begin position="333"/>
        <end position="376"/>
    </location>
</feature>
<evidence type="ECO:0000256" key="6">
    <source>
        <dbReference type="ARBA" id="ARBA00061136"/>
    </source>
</evidence>
<dbReference type="SUPFAM" id="SSF57850">
    <property type="entry name" value="RING/U-box"/>
    <property type="match status" value="1"/>
</dbReference>
<feature type="domain" description="RING-Gid-type" evidence="11">
    <location>
        <begin position="333"/>
        <end position="376"/>
    </location>
</feature>
<dbReference type="STRING" id="1198029.A0A1U7LPR5"/>
<dbReference type="OMA" id="LIRECKM"/>